<accession>A0AAV5A2X2</accession>
<gene>
    <name evidence="2" type="ORF">Clacol_003237</name>
</gene>
<dbReference type="EMBL" id="BPWL01000003">
    <property type="protein sequence ID" value="GJJ09016.1"/>
    <property type="molecule type" value="Genomic_DNA"/>
</dbReference>
<dbReference type="AlphaFoldDB" id="A0AAV5A2X2"/>
<dbReference type="Proteomes" id="UP001050691">
    <property type="component" value="Unassembled WGS sequence"/>
</dbReference>
<protein>
    <submittedName>
        <fullName evidence="2">Uncharacterized protein</fullName>
    </submittedName>
</protein>
<evidence type="ECO:0000256" key="1">
    <source>
        <dbReference type="SAM" id="MobiDB-lite"/>
    </source>
</evidence>
<evidence type="ECO:0000313" key="2">
    <source>
        <dbReference type="EMBL" id="GJJ09016.1"/>
    </source>
</evidence>
<evidence type="ECO:0000313" key="3">
    <source>
        <dbReference type="Proteomes" id="UP001050691"/>
    </source>
</evidence>
<reference evidence="2" key="1">
    <citation type="submission" date="2021-10" db="EMBL/GenBank/DDBJ databases">
        <title>De novo Genome Assembly of Clathrus columnatus (Basidiomycota, Fungi) Using Illumina and Nanopore Sequence Data.</title>
        <authorList>
            <person name="Ogiso-Tanaka E."/>
            <person name="Itagaki H."/>
            <person name="Hosoya T."/>
            <person name="Hosaka K."/>
        </authorList>
    </citation>
    <scope>NUCLEOTIDE SEQUENCE</scope>
    <source>
        <strain evidence="2">MO-923</strain>
    </source>
</reference>
<name>A0AAV5A2X2_9AGAM</name>
<proteinExistence type="predicted"/>
<feature type="compositionally biased region" description="Low complexity" evidence="1">
    <location>
        <begin position="462"/>
        <end position="495"/>
    </location>
</feature>
<feature type="compositionally biased region" description="Polar residues" evidence="1">
    <location>
        <begin position="505"/>
        <end position="527"/>
    </location>
</feature>
<feature type="compositionally biased region" description="Basic and acidic residues" evidence="1">
    <location>
        <begin position="401"/>
        <end position="417"/>
    </location>
</feature>
<keyword evidence="3" id="KW-1185">Reference proteome</keyword>
<sequence>MSTHPKSSRDSPPKNPVPRTPRVLPAHLKYAREMKRGFGKELRAYFTPSFHNILNVNDIWRSIVSCNDPTQSFIEVERERAEIIVDIEKDGLVSFFTTNPYASKYGIDRIRHTVPARLEQVAHVLRGIARWNYFFRRRNNGTAYLQSINIGFYRIEADKRTGKTNFVGRDLNRSGRIDLPADPKELYSMHIYNDSDYELYPYLLYFDIREQSIVPYFFPPMNEETETEEPLPAHTSCTIGCTSDGMAPFVFALGDGETADIGFFKLYLTRSPIDISQILQESPFQHLKSSTSSLPRQALNSPRPRLDLDYIETNNEDWGTISVAVVQRAKGPGVEPPKINALRPSLQANMPSQFQGQTQSALRYGPPTVPTMSSSLPIIFSSAEDLTMTQPKPVVSSVLTTRRERERGKEKEKERKNSLPSSQPQRQRKDSTSNLAFLTRSRKESTFSSLRNLSTTPPPPDSFSASSPSPDEYAQSPQMSNPNSSNGNINRSSSPNPYPNPNDSMQSLHGPQGSVNSNTKFGKTSTSKIFSALRMFKKKQ</sequence>
<feature type="region of interest" description="Disordered" evidence="1">
    <location>
        <begin position="1"/>
        <end position="21"/>
    </location>
</feature>
<feature type="region of interest" description="Disordered" evidence="1">
    <location>
        <begin position="391"/>
        <end position="527"/>
    </location>
</feature>
<organism evidence="2 3">
    <name type="scientific">Clathrus columnatus</name>
    <dbReference type="NCBI Taxonomy" id="1419009"/>
    <lineage>
        <taxon>Eukaryota</taxon>
        <taxon>Fungi</taxon>
        <taxon>Dikarya</taxon>
        <taxon>Basidiomycota</taxon>
        <taxon>Agaricomycotina</taxon>
        <taxon>Agaricomycetes</taxon>
        <taxon>Phallomycetidae</taxon>
        <taxon>Phallales</taxon>
        <taxon>Clathraceae</taxon>
        <taxon>Clathrus</taxon>
    </lineage>
</organism>
<comment type="caution">
    <text evidence="2">The sequence shown here is derived from an EMBL/GenBank/DDBJ whole genome shotgun (WGS) entry which is preliminary data.</text>
</comment>